<dbReference type="CDD" id="cd01283">
    <property type="entry name" value="cytidine_deaminase"/>
    <property type="match status" value="1"/>
</dbReference>
<evidence type="ECO:0000256" key="8">
    <source>
        <dbReference type="ARBA" id="ARBA00032005"/>
    </source>
</evidence>
<name>A0A9Q0L9I3_ANAIG</name>
<evidence type="ECO:0000256" key="13">
    <source>
        <dbReference type="RuleBase" id="RU364006"/>
    </source>
</evidence>
<evidence type="ECO:0000256" key="12">
    <source>
        <dbReference type="PIRSR" id="PIRSR606262-3"/>
    </source>
</evidence>
<dbReference type="GO" id="GO:0004126">
    <property type="term" value="F:cytidine deaminase activity"/>
    <property type="evidence" value="ECO:0007669"/>
    <property type="project" value="UniProtKB-UniRule"/>
</dbReference>
<evidence type="ECO:0000256" key="10">
    <source>
        <dbReference type="PIRSR" id="PIRSR606262-1"/>
    </source>
</evidence>
<dbReference type="EMBL" id="JAPDFW010000124">
    <property type="protein sequence ID" value="KAJ5067875.1"/>
    <property type="molecule type" value="Genomic_DNA"/>
</dbReference>
<evidence type="ECO:0000256" key="1">
    <source>
        <dbReference type="ARBA" id="ARBA00001947"/>
    </source>
</evidence>
<dbReference type="GO" id="GO:0055086">
    <property type="term" value="P:nucleobase-containing small molecule metabolic process"/>
    <property type="evidence" value="ECO:0007669"/>
    <property type="project" value="UniProtKB-ARBA"/>
</dbReference>
<evidence type="ECO:0000313" key="15">
    <source>
        <dbReference type="EMBL" id="KAJ5067875.1"/>
    </source>
</evidence>
<dbReference type="InterPro" id="IPR006262">
    <property type="entry name" value="Cyt_deam_tetra"/>
</dbReference>
<comment type="cofactor">
    <cofactor evidence="1 12 13">
        <name>Zn(2+)</name>
        <dbReference type="ChEBI" id="CHEBI:29105"/>
    </cofactor>
</comment>
<dbReference type="FunFam" id="3.40.140.10:FF:000008">
    <property type="entry name" value="Cytidine deaminase"/>
    <property type="match status" value="1"/>
</dbReference>
<organism evidence="15 16">
    <name type="scientific">Anaeramoeba ignava</name>
    <name type="common">Anaerobic marine amoeba</name>
    <dbReference type="NCBI Taxonomy" id="1746090"/>
    <lineage>
        <taxon>Eukaryota</taxon>
        <taxon>Metamonada</taxon>
        <taxon>Anaeramoebidae</taxon>
        <taxon>Anaeramoeba</taxon>
    </lineage>
</organism>
<dbReference type="InterPro" id="IPR002125">
    <property type="entry name" value="CMP_dCMP_dom"/>
</dbReference>
<dbReference type="SUPFAM" id="SSF53927">
    <property type="entry name" value="Cytidine deaminase-like"/>
    <property type="match status" value="1"/>
</dbReference>
<dbReference type="InterPro" id="IPR016193">
    <property type="entry name" value="Cytidine_deaminase-like"/>
</dbReference>
<comment type="similarity">
    <text evidence="3 13">Belongs to the cytidine and deoxycytidylate deaminase family.</text>
</comment>
<dbReference type="PROSITE" id="PS51747">
    <property type="entry name" value="CYT_DCMP_DEAMINASES_2"/>
    <property type="match status" value="1"/>
</dbReference>
<evidence type="ECO:0000259" key="14">
    <source>
        <dbReference type="PROSITE" id="PS51747"/>
    </source>
</evidence>
<dbReference type="EC" id="3.5.4.5" evidence="4 13"/>
<comment type="caution">
    <text evidence="15">The sequence shown here is derived from an EMBL/GenBank/DDBJ whole genome shotgun (WGS) entry which is preliminary data.</text>
</comment>
<dbReference type="NCBIfam" id="NF004064">
    <property type="entry name" value="PRK05578.1"/>
    <property type="match status" value="1"/>
</dbReference>
<reference evidence="15" key="1">
    <citation type="submission" date="2022-10" db="EMBL/GenBank/DDBJ databases">
        <title>Novel sulphate-reducing endosymbionts in the free-living metamonad Anaeramoeba.</title>
        <authorList>
            <person name="Jerlstrom-Hultqvist J."/>
            <person name="Cepicka I."/>
            <person name="Gallot-Lavallee L."/>
            <person name="Salas-Leiva D."/>
            <person name="Curtis B.A."/>
            <person name="Zahonova K."/>
            <person name="Pipaliya S."/>
            <person name="Dacks J."/>
            <person name="Roger A.J."/>
        </authorList>
    </citation>
    <scope>NUCLEOTIDE SEQUENCE</scope>
    <source>
        <strain evidence="15">BMAN</strain>
    </source>
</reference>
<dbReference type="OMA" id="LTHFTCV"/>
<protein>
    <recommendedName>
        <fullName evidence="4 13">Cytidine deaminase</fullName>
        <ecNumber evidence="4 13">3.5.4.5</ecNumber>
    </recommendedName>
    <alternativeName>
        <fullName evidence="8 13">Cytidine aminohydrolase</fullName>
    </alternativeName>
</protein>
<keyword evidence="6 13" id="KW-0378">Hydrolase</keyword>
<keyword evidence="7 12" id="KW-0862">Zinc</keyword>
<feature type="active site" description="Proton donor" evidence="10">
    <location>
        <position position="75"/>
    </location>
</feature>
<comment type="function">
    <text evidence="2 13">This enzyme scavenges exogenous and endogenous cytidine and 2'-deoxycytidine for UMP synthesis.</text>
</comment>
<gene>
    <name evidence="15" type="ORF">M0811_12793</name>
</gene>
<proteinExistence type="inferred from homology"/>
<evidence type="ECO:0000256" key="9">
    <source>
        <dbReference type="ARBA" id="ARBA00049558"/>
    </source>
</evidence>
<dbReference type="Gene3D" id="3.40.140.10">
    <property type="entry name" value="Cytidine Deaminase, domain 2"/>
    <property type="match status" value="1"/>
</dbReference>
<accession>A0A9Q0L9I3</accession>
<dbReference type="Pfam" id="PF00383">
    <property type="entry name" value="dCMP_cyt_deam_1"/>
    <property type="match status" value="1"/>
</dbReference>
<dbReference type="PANTHER" id="PTHR11644:SF2">
    <property type="entry name" value="CYTIDINE DEAMINASE"/>
    <property type="match status" value="1"/>
</dbReference>
<evidence type="ECO:0000256" key="4">
    <source>
        <dbReference type="ARBA" id="ARBA00012783"/>
    </source>
</evidence>
<dbReference type="InterPro" id="IPR050202">
    <property type="entry name" value="Cyt/Deoxycyt_deaminase"/>
</dbReference>
<evidence type="ECO:0000256" key="2">
    <source>
        <dbReference type="ARBA" id="ARBA00003949"/>
    </source>
</evidence>
<keyword evidence="5 12" id="KW-0479">Metal-binding</keyword>
<dbReference type="GO" id="GO:0005829">
    <property type="term" value="C:cytosol"/>
    <property type="evidence" value="ECO:0007669"/>
    <property type="project" value="TreeGrafter"/>
</dbReference>
<dbReference type="AlphaFoldDB" id="A0A9Q0L9I3"/>
<evidence type="ECO:0000256" key="11">
    <source>
        <dbReference type="PIRSR" id="PIRSR606262-2"/>
    </source>
</evidence>
<evidence type="ECO:0000256" key="7">
    <source>
        <dbReference type="ARBA" id="ARBA00022833"/>
    </source>
</evidence>
<evidence type="ECO:0000256" key="5">
    <source>
        <dbReference type="ARBA" id="ARBA00022723"/>
    </source>
</evidence>
<dbReference type="NCBIfam" id="TIGR01354">
    <property type="entry name" value="cyt_deam_tetra"/>
    <property type="match status" value="1"/>
</dbReference>
<dbReference type="PROSITE" id="PS00903">
    <property type="entry name" value="CYT_DCMP_DEAMINASES_1"/>
    <property type="match status" value="1"/>
</dbReference>
<comment type="catalytic activity">
    <reaction evidence="13">
        <text>2'-deoxycytidine + H2O + H(+) = 2'-deoxyuridine + NH4(+)</text>
        <dbReference type="Rhea" id="RHEA:13433"/>
        <dbReference type="ChEBI" id="CHEBI:15377"/>
        <dbReference type="ChEBI" id="CHEBI:15378"/>
        <dbReference type="ChEBI" id="CHEBI:15698"/>
        <dbReference type="ChEBI" id="CHEBI:16450"/>
        <dbReference type="ChEBI" id="CHEBI:28938"/>
        <dbReference type="EC" id="3.5.4.5"/>
    </reaction>
</comment>
<evidence type="ECO:0000256" key="3">
    <source>
        <dbReference type="ARBA" id="ARBA00006576"/>
    </source>
</evidence>
<dbReference type="OrthoDB" id="414540at2759"/>
<evidence type="ECO:0000256" key="6">
    <source>
        <dbReference type="ARBA" id="ARBA00022801"/>
    </source>
</evidence>
<dbReference type="PANTHER" id="PTHR11644">
    <property type="entry name" value="CYTIDINE DEAMINASE"/>
    <property type="match status" value="1"/>
</dbReference>
<dbReference type="GO" id="GO:0042802">
    <property type="term" value="F:identical protein binding"/>
    <property type="evidence" value="ECO:0007669"/>
    <property type="project" value="UniProtKB-ARBA"/>
</dbReference>
<dbReference type="GO" id="GO:0008270">
    <property type="term" value="F:zinc ion binding"/>
    <property type="evidence" value="ECO:0007669"/>
    <property type="project" value="UniProtKB-UniRule"/>
</dbReference>
<evidence type="ECO:0000313" key="16">
    <source>
        <dbReference type="Proteomes" id="UP001149090"/>
    </source>
</evidence>
<comment type="catalytic activity">
    <reaction evidence="9 13">
        <text>cytidine + H2O + H(+) = uridine + NH4(+)</text>
        <dbReference type="Rhea" id="RHEA:16069"/>
        <dbReference type="ChEBI" id="CHEBI:15377"/>
        <dbReference type="ChEBI" id="CHEBI:15378"/>
        <dbReference type="ChEBI" id="CHEBI:16704"/>
        <dbReference type="ChEBI" id="CHEBI:17562"/>
        <dbReference type="ChEBI" id="CHEBI:28938"/>
        <dbReference type="EC" id="3.5.4.5"/>
    </reaction>
</comment>
<feature type="domain" description="CMP/dCMP-type deaminase" evidence="14">
    <location>
        <begin position="21"/>
        <end position="146"/>
    </location>
</feature>
<feature type="binding site" evidence="12">
    <location>
        <position position="106"/>
    </location>
    <ligand>
        <name>Zn(2+)</name>
        <dbReference type="ChEBI" id="CHEBI:29105"/>
        <note>catalytic</note>
    </ligand>
</feature>
<dbReference type="GO" id="GO:0072527">
    <property type="term" value="P:pyrimidine-containing compound metabolic process"/>
    <property type="evidence" value="ECO:0007669"/>
    <property type="project" value="UniProtKB-ARBA"/>
</dbReference>
<feature type="binding site" evidence="12">
    <location>
        <position position="109"/>
    </location>
    <ligand>
        <name>Zn(2+)</name>
        <dbReference type="ChEBI" id="CHEBI:29105"/>
        <note>catalytic</note>
    </ligand>
</feature>
<feature type="binding site" evidence="12">
    <location>
        <position position="73"/>
    </location>
    <ligand>
        <name>Zn(2+)</name>
        <dbReference type="ChEBI" id="CHEBI:29105"/>
        <note>catalytic</note>
    </ligand>
</feature>
<dbReference type="Proteomes" id="UP001149090">
    <property type="component" value="Unassembled WGS sequence"/>
</dbReference>
<keyword evidence="16" id="KW-1185">Reference proteome</keyword>
<dbReference type="InterPro" id="IPR016192">
    <property type="entry name" value="APOBEC/CMP_deaminase_Zn-bd"/>
</dbReference>
<sequence>MEKTETKGFEISKEETGLSEEEIKELIEGAIKGKEKAYAPYSNFHVGACILTETGEKFSGCNVESASYGLTICAERTAVFKAVSEGFTKFKAISVISDADSFTFPCGACRQVLVEFGDFVVLVLKSDKSVFFTTTYKLLPFHFGPSDLLK</sequence>
<feature type="binding site" evidence="11">
    <location>
        <begin position="62"/>
        <end position="68"/>
    </location>
    <ligand>
        <name>substrate</name>
    </ligand>
</feature>